<dbReference type="SUPFAM" id="SSF51735">
    <property type="entry name" value="NAD(P)-binding Rossmann-fold domains"/>
    <property type="match status" value="1"/>
</dbReference>
<dbReference type="Gene3D" id="3.40.50.720">
    <property type="entry name" value="NAD(P)-binding Rossmann-like Domain"/>
    <property type="match status" value="1"/>
</dbReference>
<evidence type="ECO:0000313" key="3">
    <source>
        <dbReference type="Proteomes" id="UP000754710"/>
    </source>
</evidence>
<proteinExistence type="predicted"/>
<dbReference type="PANTHER" id="PTHR48079">
    <property type="entry name" value="PROTEIN YEEZ"/>
    <property type="match status" value="1"/>
</dbReference>
<keyword evidence="3" id="KW-1185">Reference proteome</keyword>
<dbReference type="InterPro" id="IPR051783">
    <property type="entry name" value="NAD(P)-dependent_oxidoreduct"/>
</dbReference>
<dbReference type="InterPro" id="IPR036291">
    <property type="entry name" value="NAD(P)-bd_dom_sf"/>
</dbReference>
<gene>
    <name evidence="2" type="ORF">K1X13_04985</name>
</gene>
<sequence>MRLLVLGGTSWLGGTVADLARRRGHEVTCLARGFSGAVPGQVRHVVADRWQDGAYDGVADSDWDAVLDLTWQPELARSALSALATRAAHWILVSSCSVYADHGTPGHDESAAVVDGWTGRGEAPIEEYGAAKVSCETASRDAVQADRLLIARAGLIAGYGDTSDRFGYWPARFATESHGAVLVPPLDGPVQVVDVADLARWLVLCAESRTAGTVDAVGEPHVFRDVLEACVTATGNGSPIVESSDPWLQEREVSPWMGPESLPLWLPRPDYAGLMARSNTAATASGLTTRPLGDTVDDSLRWEVELGLHRARKAGLSPERERSLVAALGGPATE</sequence>
<dbReference type="Proteomes" id="UP000754710">
    <property type="component" value="Unassembled WGS sequence"/>
</dbReference>
<name>A0ABS7RGL4_9ACTN</name>
<accession>A0ABS7RGL4</accession>
<dbReference type="PANTHER" id="PTHR48079:SF6">
    <property type="entry name" value="NAD(P)-BINDING DOMAIN-CONTAINING PROTEIN-RELATED"/>
    <property type="match status" value="1"/>
</dbReference>
<reference evidence="2 3" key="1">
    <citation type="submission" date="2021-08" db="EMBL/GenBank/DDBJ databases">
        <title>Nocardioides bacterium WL0053 sp. nov., isolated from the sediment.</title>
        <authorList>
            <person name="Wang L."/>
            <person name="Zhang D."/>
            <person name="Zhang A."/>
        </authorList>
    </citation>
    <scope>NUCLEOTIDE SEQUENCE [LARGE SCALE GENOMIC DNA]</scope>
    <source>
        <strain evidence="2 3">WL0053</strain>
    </source>
</reference>
<organism evidence="2 3">
    <name type="scientific">Nocardioides jiangsuensis</name>
    <dbReference type="NCBI Taxonomy" id="2866161"/>
    <lineage>
        <taxon>Bacteria</taxon>
        <taxon>Bacillati</taxon>
        <taxon>Actinomycetota</taxon>
        <taxon>Actinomycetes</taxon>
        <taxon>Propionibacteriales</taxon>
        <taxon>Nocardioidaceae</taxon>
        <taxon>Nocardioides</taxon>
    </lineage>
</organism>
<evidence type="ECO:0000313" key="2">
    <source>
        <dbReference type="EMBL" id="MBY9074176.1"/>
    </source>
</evidence>
<evidence type="ECO:0000259" key="1">
    <source>
        <dbReference type="Pfam" id="PF01370"/>
    </source>
</evidence>
<dbReference type="Pfam" id="PF01370">
    <property type="entry name" value="Epimerase"/>
    <property type="match status" value="1"/>
</dbReference>
<feature type="domain" description="NAD-dependent epimerase/dehydratase" evidence="1">
    <location>
        <begin position="4"/>
        <end position="210"/>
    </location>
</feature>
<comment type="caution">
    <text evidence="2">The sequence shown here is derived from an EMBL/GenBank/DDBJ whole genome shotgun (WGS) entry which is preliminary data.</text>
</comment>
<dbReference type="EMBL" id="JAIEZQ010000001">
    <property type="protein sequence ID" value="MBY9074176.1"/>
    <property type="molecule type" value="Genomic_DNA"/>
</dbReference>
<dbReference type="InterPro" id="IPR001509">
    <property type="entry name" value="Epimerase_deHydtase"/>
</dbReference>
<protein>
    <submittedName>
        <fullName evidence="2">Oxidoreductase</fullName>
    </submittedName>
</protein>